<evidence type="ECO:0000256" key="12">
    <source>
        <dbReference type="HAMAP-Rule" id="MF_00454"/>
    </source>
</evidence>
<evidence type="ECO:0000313" key="13">
    <source>
        <dbReference type="EMBL" id="MFD1341048.1"/>
    </source>
</evidence>
<feature type="transmembrane region" description="Helical" evidence="12">
    <location>
        <begin position="39"/>
        <end position="57"/>
    </location>
</feature>
<evidence type="ECO:0000256" key="7">
    <source>
        <dbReference type="ARBA" id="ARBA00023065"/>
    </source>
</evidence>
<keyword evidence="8 12" id="KW-0472">Membrane</keyword>
<organism evidence="13 14">
    <name type="scientific">Litorisediminicola beolgyonensis</name>
    <dbReference type="NCBI Taxonomy" id="1173614"/>
    <lineage>
        <taxon>Bacteria</taxon>
        <taxon>Pseudomonadati</taxon>
        <taxon>Pseudomonadota</taxon>
        <taxon>Alphaproteobacteria</taxon>
        <taxon>Rhodobacterales</taxon>
        <taxon>Paracoccaceae</taxon>
        <taxon>Litorisediminicola</taxon>
    </lineage>
</organism>
<dbReference type="Proteomes" id="UP001597135">
    <property type="component" value="Unassembled WGS sequence"/>
</dbReference>
<evidence type="ECO:0000256" key="6">
    <source>
        <dbReference type="ARBA" id="ARBA00023053"/>
    </source>
</evidence>
<comment type="similarity">
    <text evidence="10 12">Belongs to the fluoride channel Fluc/FEX (TC 1.A.43) family.</text>
</comment>
<evidence type="ECO:0000256" key="11">
    <source>
        <dbReference type="ARBA" id="ARBA00035585"/>
    </source>
</evidence>
<keyword evidence="5 12" id="KW-1133">Transmembrane helix</keyword>
<keyword evidence="14" id="KW-1185">Reference proteome</keyword>
<feature type="transmembrane region" description="Helical" evidence="12">
    <location>
        <begin position="64"/>
        <end position="84"/>
    </location>
</feature>
<gene>
    <name evidence="12 13" type="primary">crcB</name>
    <name evidence="12" type="synonym">fluC</name>
    <name evidence="13" type="ORF">ACFQ4E_01280</name>
</gene>
<keyword evidence="12" id="KW-0813">Transport</keyword>
<protein>
    <recommendedName>
        <fullName evidence="12">Fluoride-specific ion channel FluC</fullName>
    </recommendedName>
</protein>
<evidence type="ECO:0000256" key="4">
    <source>
        <dbReference type="ARBA" id="ARBA00022692"/>
    </source>
</evidence>
<dbReference type="InterPro" id="IPR003691">
    <property type="entry name" value="FluC"/>
</dbReference>
<evidence type="ECO:0000256" key="3">
    <source>
        <dbReference type="ARBA" id="ARBA00022519"/>
    </source>
</evidence>
<keyword evidence="12" id="KW-0479">Metal-binding</keyword>
<feature type="binding site" evidence="12">
    <location>
        <position position="74"/>
    </location>
    <ligand>
        <name>Na(+)</name>
        <dbReference type="ChEBI" id="CHEBI:29101"/>
        <note>structural</note>
    </ligand>
</feature>
<evidence type="ECO:0000256" key="10">
    <source>
        <dbReference type="ARBA" id="ARBA00035120"/>
    </source>
</evidence>
<keyword evidence="4 12" id="KW-0812">Transmembrane</keyword>
<keyword evidence="6 12" id="KW-0915">Sodium</keyword>
<dbReference type="EMBL" id="JBHTMU010000001">
    <property type="protein sequence ID" value="MFD1341048.1"/>
    <property type="molecule type" value="Genomic_DNA"/>
</dbReference>
<keyword evidence="3" id="KW-0997">Cell inner membrane</keyword>
<sequence length="125" mass="12653">MSFTLLQVAIGGALGATSRYLTGVAAVRLMGPGFPWGTLTVNVLGSFLMGVLAVALGQFSATRFAPFLMTGLLGGFTTFSAFSLDAVTLYERGDVALAAGYVAASVIVSLGALILGVALTRGVMA</sequence>
<evidence type="ECO:0000256" key="1">
    <source>
        <dbReference type="ARBA" id="ARBA00004651"/>
    </source>
</evidence>
<reference evidence="14" key="1">
    <citation type="journal article" date="2019" name="Int. J. Syst. Evol. Microbiol.">
        <title>The Global Catalogue of Microorganisms (GCM) 10K type strain sequencing project: providing services to taxonomists for standard genome sequencing and annotation.</title>
        <authorList>
            <consortium name="The Broad Institute Genomics Platform"/>
            <consortium name="The Broad Institute Genome Sequencing Center for Infectious Disease"/>
            <person name="Wu L."/>
            <person name="Ma J."/>
        </authorList>
    </citation>
    <scope>NUCLEOTIDE SEQUENCE [LARGE SCALE GENOMIC DNA]</scope>
    <source>
        <strain evidence="14">CCUG 62953</strain>
    </source>
</reference>
<comment type="caution">
    <text evidence="13">The sequence shown here is derived from an EMBL/GenBank/DDBJ whole genome shotgun (WGS) entry which is preliminary data.</text>
</comment>
<name>A0ABW3ZD59_9RHOB</name>
<keyword evidence="7 12" id="KW-0406">Ion transport</keyword>
<keyword evidence="2 12" id="KW-1003">Cell membrane</keyword>
<comment type="activity regulation">
    <text evidence="12">Na(+) is not transported, but it plays an essential structural role and its presence is essential for fluoride channel function.</text>
</comment>
<keyword evidence="9 12" id="KW-0407">Ion channel</keyword>
<dbReference type="NCBIfam" id="NF010805">
    <property type="entry name" value="PRK14209.1"/>
    <property type="match status" value="1"/>
</dbReference>
<dbReference type="PANTHER" id="PTHR28259">
    <property type="entry name" value="FLUORIDE EXPORT PROTEIN 1-RELATED"/>
    <property type="match status" value="1"/>
</dbReference>
<dbReference type="RefSeq" id="WP_386801104.1">
    <property type="nucleotide sequence ID" value="NZ_JBHTMU010000001.1"/>
</dbReference>
<feature type="binding site" evidence="12">
    <location>
        <position position="77"/>
    </location>
    <ligand>
        <name>Na(+)</name>
        <dbReference type="ChEBI" id="CHEBI:29101"/>
        <note>structural</note>
    </ligand>
</feature>
<evidence type="ECO:0000313" key="14">
    <source>
        <dbReference type="Proteomes" id="UP001597135"/>
    </source>
</evidence>
<comment type="subcellular location">
    <subcellularLocation>
        <location evidence="1 12">Cell membrane</location>
        <topology evidence="1 12">Multi-pass membrane protein</topology>
    </subcellularLocation>
</comment>
<evidence type="ECO:0000256" key="2">
    <source>
        <dbReference type="ARBA" id="ARBA00022475"/>
    </source>
</evidence>
<evidence type="ECO:0000256" key="8">
    <source>
        <dbReference type="ARBA" id="ARBA00023136"/>
    </source>
</evidence>
<dbReference type="PANTHER" id="PTHR28259:SF1">
    <property type="entry name" value="FLUORIDE EXPORT PROTEIN 1-RELATED"/>
    <property type="match status" value="1"/>
</dbReference>
<comment type="function">
    <text evidence="12">Fluoride-specific ion channel. Important for reducing fluoride concentration in the cell, thus reducing its toxicity.</text>
</comment>
<comment type="catalytic activity">
    <reaction evidence="11">
        <text>fluoride(in) = fluoride(out)</text>
        <dbReference type="Rhea" id="RHEA:76159"/>
        <dbReference type="ChEBI" id="CHEBI:17051"/>
    </reaction>
    <physiologicalReaction direction="left-to-right" evidence="11">
        <dbReference type="Rhea" id="RHEA:76160"/>
    </physiologicalReaction>
</comment>
<dbReference type="Pfam" id="PF02537">
    <property type="entry name" value="CRCB"/>
    <property type="match status" value="1"/>
</dbReference>
<dbReference type="NCBIfam" id="NF010791">
    <property type="entry name" value="PRK14195.1"/>
    <property type="match status" value="1"/>
</dbReference>
<proteinExistence type="inferred from homology"/>
<accession>A0ABW3ZD59</accession>
<dbReference type="HAMAP" id="MF_00454">
    <property type="entry name" value="FluC"/>
    <property type="match status" value="1"/>
</dbReference>
<evidence type="ECO:0000256" key="5">
    <source>
        <dbReference type="ARBA" id="ARBA00022989"/>
    </source>
</evidence>
<evidence type="ECO:0000256" key="9">
    <source>
        <dbReference type="ARBA" id="ARBA00023303"/>
    </source>
</evidence>
<feature type="transmembrane region" description="Helical" evidence="12">
    <location>
        <begin position="96"/>
        <end position="119"/>
    </location>
</feature>